<keyword evidence="8" id="KW-1185">Reference proteome</keyword>
<evidence type="ECO:0000313" key="5">
    <source>
        <dbReference type="EMBL" id="XFO67184.1"/>
    </source>
</evidence>
<dbReference type="InterPro" id="IPR028350">
    <property type="entry name" value="DNAC/IstB-like"/>
</dbReference>
<feature type="domain" description="AAA+ ATPase" evidence="4">
    <location>
        <begin position="99"/>
        <end position="232"/>
    </location>
</feature>
<dbReference type="NCBIfam" id="NF038214">
    <property type="entry name" value="IS21_help_AAA"/>
    <property type="match status" value="1"/>
</dbReference>
<dbReference type="PIRSF" id="PIRSF003073">
    <property type="entry name" value="DNAC_TnpB_IstB"/>
    <property type="match status" value="1"/>
</dbReference>
<reference evidence="6 8" key="1">
    <citation type="submission" date="2024-05" db="EMBL/GenBank/DDBJ databases">
        <title>Isolation and characterization of Sporomusa carbonis sp. nov., a carboxydotrophic hydrogenogen in the genus of Sporomusa isolated from a charcoal burning pile.</title>
        <authorList>
            <person name="Boeer T."/>
            <person name="Rosenbaum F."/>
            <person name="Eysell L."/>
            <person name="Mueller V."/>
            <person name="Daniel R."/>
            <person name="Poehlein A."/>
        </authorList>
    </citation>
    <scope>NUCLEOTIDE SEQUENCE [LARGE SCALE GENOMIC DNA]</scope>
    <source>
        <strain evidence="6 8">DSM 10669</strain>
    </source>
</reference>
<dbReference type="CDD" id="cd00009">
    <property type="entry name" value="AAA"/>
    <property type="match status" value="1"/>
</dbReference>
<gene>
    <name evidence="5" type="ORF">SPSIL_033730</name>
    <name evidence="6" type="ORF">SPSIL_039590</name>
    <name evidence="7" type="ORF">SPSIL_055480</name>
</gene>
<evidence type="ECO:0000313" key="8">
    <source>
        <dbReference type="Proteomes" id="UP000216752"/>
    </source>
</evidence>
<dbReference type="Proteomes" id="UP000216752">
    <property type="component" value="Chromosome"/>
</dbReference>
<sequence>MDSHAGMITFYAKQLKLPCFSKYQTVAREAEQNGWGYADFLLRIMKNEVAHRQENQRRLKMQQAKFPVIKTLDEFDFKNVPHVDPAVIWQLADCQYIQQKEGIVFCGNPGTGKTHLATALGLKACEKGLRVRFYTAAGLVNDLLEAQQNHTLSKLEQQLNKLNLLILDELSYLTFARSSAELLFQILSSRNERGSVIITTNLEFSRWTEIFGDPMLTAAIVDRMTHRSHIIDTNGPSYRLRQRIAATGQFGGETPDNNVEDQEI</sequence>
<name>A0ABZ3IQ81_9FIRM</name>
<dbReference type="InterPro" id="IPR002611">
    <property type="entry name" value="IstB_ATP-bd"/>
</dbReference>
<dbReference type="PANTHER" id="PTHR30050">
    <property type="entry name" value="CHROMOSOMAL REPLICATION INITIATOR PROTEIN DNAA"/>
    <property type="match status" value="1"/>
</dbReference>
<dbReference type="EMBL" id="CP155573">
    <property type="protein sequence ID" value="XFO69316.1"/>
    <property type="molecule type" value="Genomic_DNA"/>
</dbReference>
<dbReference type="Gene3D" id="3.40.50.300">
    <property type="entry name" value="P-loop containing nucleotide triphosphate hydrolases"/>
    <property type="match status" value="1"/>
</dbReference>
<evidence type="ECO:0000256" key="2">
    <source>
        <dbReference type="ARBA" id="ARBA00022741"/>
    </source>
</evidence>
<keyword evidence="2" id="KW-0547">Nucleotide-binding</keyword>
<dbReference type="InterPro" id="IPR003593">
    <property type="entry name" value="AAA+_ATPase"/>
</dbReference>
<keyword evidence="3" id="KW-0067">ATP-binding</keyword>
<dbReference type="EMBL" id="CP155573">
    <property type="protein sequence ID" value="XFO67740.1"/>
    <property type="molecule type" value="Genomic_DNA"/>
</dbReference>
<dbReference type="Pfam" id="PF01695">
    <property type="entry name" value="IstB_IS21"/>
    <property type="match status" value="1"/>
</dbReference>
<protein>
    <submittedName>
        <fullName evidence="6">IS21 family transposase ISCth9</fullName>
    </submittedName>
</protein>
<dbReference type="EMBL" id="CP155573">
    <property type="protein sequence ID" value="XFO67184.1"/>
    <property type="molecule type" value="Genomic_DNA"/>
</dbReference>
<dbReference type="InterPro" id="IPR047661">
    <property type="entry name" value="IstB"/>
</dbReference>
<dbReference type="SUPFAM" id="SSF52540">
    <property type="entry name" value="P-loop containing nucleoside triphosphate hydrolases"/>
    <property type="match status" value="1"/>
</dbReference>
<dbReference type="PANTHER" id="PTHR30050:SF4">
    <property type="entry name" value="ATP-BINDING PROTEIN RV3427C IN INSERTION SEQUENCE-RELATED"/>
    <property type="match status" value="1"/>
</dbReference>
<proteinExistence type="inferred from homology"/>
<evidence type="ECO:0000256" key="3">
    <source>
        <dbReference type="ARBA" id="ARBA00022840"/>
    </source>
</evidence>
<comment type="similarity">
    <text evidence="1">Belongs to the IS21/IS1162 putative ATP-binding protein family.</text>
</comment>
<dbReference type="RefSeq" id="WP_094606579.1">
    <property type="nucleotide sequence ID" value="NZ_CP155573.1"/>
</dbReference>
<accession>A0ABZ3IQ81</accession>
<evidence type="ECO:0000256" key="1">
    <source>
        <dbReference type="ARBA" id="ARBA00008059"/>
    </source>
</evidence>
<organism evidence="6 8">
    <name type="scientific">Sporomusa silvacetica DSM 10669</name>
    <dbReference type="NCBI Taxonomy" id="1123289"/>
    <lineage>
        <taxon>Bacteria</taxon>
        <taxon>Bacillati</taxon>
        <taxon>Bacillota</taxon>
        <taxon>Negativicutes</taxon>
        <taxon>Selenomonadales</taxon>
        <taxon>Sporomusaceae</taxon>
        <taxon>Sporomusa</taxon>
    </lineage>
</organism>
<evidence type="ECO:0000313" key="7">
    <source>
        <dbReference type="EMBL" id="XFO69316.1"/>
    </source>
</evidence>
<dbReference type="InterPro" id="IPR027417">
    <property type="entry name" value="P-loop_NTPase"/>
</dbReference>
<dbReference type="SMART" id="SM00382">
    <property type="entry name" value="AAA"/>
    <property type="match status" value="1"/>
</dbReference>
<evidence type="ECO:0000259" key="4">
    <source>
        <dbReference type="SMART" id="SM00382"/>
    </source>
</evidence>
<evidence type="ECO:0000313" key="6">
    <source>
        <dbReference type="EMBL" id="XFO67740.1"/>
    </source>
</evidence>